<dbReference type="InterPro" id="IPR001222">
    <property type="entry name" value="Znf_TFIIS"/>
</dbReference>
<dbReference type="CDD" id="cd13749">
    <property type="entry name" value="Zn-ribbon_TFIIS"/>
    <property type="match status" value="1"/>
</dbReference>
<dbReference type="Gene3D" id="2.20.25.10">
    <property type="match status" value="1"/>
</dbReference>
<protein>
    <recommendedName>
        <fullName evidence="4">TFIIS-type domain-containing protein</fullName>
    </recommendedName>
</protein>
<dbReference type="PANTHER" id="PTHR11477">
    <property type="entry name" value="TRANSCRIPTION FACTOR S-II ZINC FINGER DOMAIN-CONTAINING PROTEIN"/>
    <property type="match status" value="1"/>
</dbReference>
<keyword evidence="1" id="KW-0479">Metal-binding</keyword>
<name>A0A6C0EP62_9ZZZZ</name>
<reference evidence="5" key="1">
    <citation type="journal article" date="2020" name="Nature">
        <title>Giant virus diversity and host interactions through global metagenomics.</title>
        <authorList>
            <person name="Schulz F."/>
            <person name="Roux S."/>
            <person name="Paez-Espino D."/>
            <person name="Jungbluth S."/>
            <person name="Walsh D.A."/>
            <person name="Denef V.J."/>
            <person name="McMahon K.D."/>
            <person name="Konstantinidis K.T."/>
            <person name="Eloe-Fadrosh E.A."/>
            <person name="Kyrpides N.C."/>
            <person name="Woyke T."/>
        </authorList>
    </citation>
    <scope>NUCLEOTIDE SEQUENCE</scope>
    <source>
        <strain evidence="5">GVMAG-M-3300009151-50</strain>
    </source>
</reference>
<dbReference type="Pfam" id="PF01096">
    <property type="entry name" value="Zn_ribbon_TFIIS"/>
    <property type="match status" value="1"/>
</dbReference>
<evidence type="ECO:0000256" key="2">
    <source>
        <dbReference type="ARBA" id="ARBA00022771"/>
    </source>
</evidence>
<evidence type="ECO:0000256" key="1">
    <source>
        <dbReference type="ARBA" id="ARBA00022723"/>
    </source>
</evidence>
<proteinExistence type="predicted"/>
<dbReference type="SMART" id="SM00440">
    <property type="entry name" value="ZnF_C2C2"/>
    <property type="match status" value="1"/>
</dbReference>
<evidence type="ECO:0000259" key="4">
    <source>
        <dbReference type="PROSITE" id="PS51133"/>
    </source>
</evidence>
<dbReference type="GO" id="GO:0005634">
    <property type="term" value="C:nucleus"/>
    <property type="evidence" value="ECO:0007669"/>
    <property type="project" value="TreeGrafter"/>
</dbReference>
<dbReference type="GO" id="GO:0008270">
    <property type="term" value="F:zinc ion binding"/>
    <property type="evidence" value="ECO:0007669"/>
    <property type="project" value="UniProtKB-KW"/>
</dbReference>
<evidence type="ECO:0000313" key="5">
    <source>
        <dbReference type="EMBL" id="QHT30807.1"/>
    </source>
</evidence>
<dbReference type="PANTHER" id="PTHR11477:SF0">
    <property type="entry name" value="IP08861P-RELATED"/>
    <property type="match status" value="1"/>
</dbReference>
<dbReference type="EMBL" id="MN738912">
    <property type="protein sequence ID" value="QHT30807.1"/>
    <property type="molecule type" value="Genomic_DNA"/>
</dbReference>
<evidence type="ECO:0000256" key="3">
    <source>
        <dbReference type="ARBA" id="ARBA00022833"/>
    </source>
</evidence>
<keyword evidence="2" id="KW-0863">Zinc-finger</keyword>
<organism evidence="5">
    <name type="scientific">viral metagenome</name>
    <dbReference type="NCBI Taxonomy" id="1070528"/>
    <lineage>
        <taxon>unclassified sequences</taxon>
        <taxon>metagenomes</taxon>
        <taxon>organismal metagenomes</taxon>
    </lineage>
</organism>
<feature type="domain" description="TFIIS-type" evidence="4">
    <location>
        <begin position="300"/>
        <end position="341"/>
    </location>
</feature>
<dbReference type="GO" id="GO:0003676">
    <property type="term" value="F:nucleic acid binding"/>
    <property type="evidence" value="ECO:0007669"/>
    <property type="project" value="InterPro"/>
</dbReference>
<dbReference type="GO" id="GO:0006351">
    <property type="term" value="P:DNA-templated transcription"/>
    <property type="evidence" value="ECO:0007669"/>
    <property type="project" value="InterPro"/>
</dbReference>
<dbReference type="SUPFAM" id="SSF57783">
    <property type="entry name" value="Zinc beta-ribbon"/>
    <property type="match status" value="1"/>
</dbReference>
<keyword evidence="3" id="KW-0862">Zinc</keyword>
<dbReference type="PROSITE" id="PS51133">
    <property type="entry name" value="ZF_TFIIS_2"/>
    <property type="match status" value="1"/>
</dbReference>
<accession>A0A6C0EP62</accession>
<sequence>MVNGVVISPNGTIGDIQVPAKTLDVLEWIRKKYKNPEIQFQGKIQDSIKDTQWLSIFAATNGDEDQINQHMLPSPFDEETYTGSIVILATQSEEQDQYDTHISSYINLKADHYETVYQEWTFADDEEEEIIENDNDEEDVIVDDDDADDEEEDVVPSRDIPIIARPVQSHSKNVFVESAIRDKVIENFGEFMTTRDSCVKFEEAILHVVCEQAIKENIEVDWNNRVFWNMYRSRAISFYEHCHRSENKGSIPKLESGEITYRQFAEMSAVDLCPSRWKDSIERIIESEKKLYSKNESAAIFMWCSACKKKTKCDYYQMQTRSADEPMTTFVTCLECDRKWKF</sequence>
<dbReference type="AlphaFoldDB" id="A0A6C0EP62"/>